<feature type="compositionally biased region" description="Polar residues" evidence="1">
    <location>
        <begin position="165"/>
        <end position="182"/>
    </location>
</feature>
<reference evidence="2" key="1">
    <citation type="submission" date="2023-10" db="EMBL/GenBank/DDBJ databases">
        <title>Genome assembly of Pristionchus species.</title>
        <authorList>
            <person name="Yoshida K."/>
            <person name="Sommer R.J."/>
        </authorList>
    </citation>
    <scope>NUCLEOTIDE SEQUENCE</scope>
    <source>
        <strain evidence="2">RS5133</strain>
    </source>
</reference>
<feature type="compositionally biased region" description="Low complexity" evidence="1">
    <location>
        <begin position="93"/>
        <end position="105"/>
    </location>
</feature>
<accession>A0AAV5WE72</accession>
<feature type="compositionally biased region" description="Low complexity" evidence="1">
    <location>
        <begin position="290"/>
        <end position="308"/>
    </location>
</feature>
<feature type="region of interest" description="Disordered" evidence="1">
    <location>
        <begin position="212"/>
        <end position="267"/>
    </location>
</feature>
<feature type="region of interest" description="Disordered" evidence="1">
    <location>
        <begin position="393"/>
        <end position="651"/>
    </location>
</feature>
<dbReference type="EMBL" id="BTSY01000005">
    <property type="protein sequence ID" value="GMT28089.1"/>
    <property type="molecule type" value="Genomic_DNA"/>
</dbReference>
<feature type="compositionally biased region" description="Pro residues" evidence="1">
    <location>
        <begin position="42"/>
        <end position="52"/>
    </location>
</feature>
<evidence type="ECO:0000256" key="1">
    <source>
        <dbReference type="SAM" id="MobiDB-lite"/>
    </source>
</evidence>
<feature type="compositionally biased region" description="Acidic residues" evidence="1">
    <location>
        <begin position="431"/>
        <end position="442"/>
    </location>
</feature>
<feature type="compositionally biased region" description="Low complexity" evidence="1">
    <location>
        <begin position="66"/>
        <end position="75"/>
    </location>
</feature>
<feature type="region of interest" description="Disordered" evidence="1">
    <location>
        <begin position="1"/>
        <end position="196"/>
    </location>
</feature>
<evidence type="ECO:0000313" key="2">
    <source>
        <dbReference type="EMBL" id="GMT28089.1"/>
    </source>
</evidence>
<feature type="compositionally biased region" description="Pro residues" evidence="1">
    <location>
        <begin position="76"/>
        <end position="92"/>
    </location>
</feature>
<organism evidence="2 3">
    <name type="scientific">Pristionchus fissidentatus</name>
    <dbReference type="NCBI Taxonomy" id="1538716"/>
    <lineage>
        <taxon>Eukaryota</taxon>
        <taxon>Metazoa</taxon>
        <taxon>Ecdysozoa</taxon>
        <taxon>Nematoda</taxon>
        <taxon>Chromadorea</taxon>
        <taxon>Rhabditida</taxon>
        <taxon>Rhabditina</taxon>
        <taxon>Diplogasteromorpha</taxon>
        <taxon>Diplogasteroidea</taxon>
        <taxon>Neodiplogasteridae</taxon>
        <taxon>Pristionchus</taxon>
    </lineage>
</organism>
<gene>
    <name evidence="2" type="ORF">PFISCL1PPCAC_19387</name>
</gene>
<feature type="compositionally biased region" description="Low complexity" evidence="1">
    <location>
        <begin position="25"/>
        <end position="38"/>
    </location>
</feature>
<sequence>GGGGGGGQYMMGSPSPLYGNMDTIRAAQQQQQQRRQLQSIPPHFPSAAPPGAPLGFMTSFAPPPGTSSSDQSSSTPAPPPSFPSATFPPPSSSTPFAPHPSSSSSHQLRVPPGFPTGAANGPPTLQFEDAGGEIDESYADDDDDLSTQVTRAGSVLSIGDETHSQDVSGFHSTVETANNSARLSPVSYSDLPDSPTQCAALRDATLRDQAIQLNLPSFHHPSMPPSGPFSIAPSGGSGSTSSDGLSSSQTHSSHTTPHATSAEQTPTFATMNAQYCPKYDTPRADVPQFAALEASSSAPSTSAGSAVALEAKREEDEDDDYGVYGEDDLLDRSIEEALPRRVEEKRERMESFALDSSSLPPNRSPSSKGNSRYSTSSTLKEEDILAAAIESAMPKVGSLSSPRGTLPKNGVARWSEEGKTTTEGLTKNDGNEEEEESDESDSEYSGGRMSESIVGMMPRDVEEEVEAERIAIDCSSLRRKPRPPRSSHLPRHQSSLTTPTSTRIARQTTPTSGSASSNGRPSPRPLTSTPTQSKAGLNKFRPTPRVSAISVAGTPNGNSNHQRETTPPSGLSSNNGRPTPPSTGSAPIQATPTSTSSLSRLKKPTASAVVPPYNYQSPTTTSRDDRKVNSAKEKKEVDEKKANGQILVTTV</sequence>
<dbReference type="Proteomes" id="UP001432322">
    <property type="component" value="Unassembled WGS sequence"/>
</dbReference>
<proteinExistence type="predicted"/>
<feature type="compositionally biased region" description="Basic and acidic residues" evidence="1">
    <location>
        <begin position="330"/>
        <end position="350"/>
    </location>
</feature>
<feature type="region of interest" description="Disordered" evidence="1">
    <location>
        <begin position="290"/>
        <end position="378"/>
    </location>
</feature>
<feature type="compositionally biased region" description="Low complexity" evidence="1">
    <location>
        <begin position="356"/>
        <end position="367"/>
    </location>
</feature>
<dbReference type="AlphaFoldDB" id="A0AAV5WE72"/>
<feature type="compositionally biased region" description="Basic and acidic residues" evidence="1">
    <location>
        <begin position="622"/>
        <end position="642"/>
    </location>
</feature>
<feature type="compositionally biased region" description="Polar residues" evidence="1">
    <location>
        <begin position="368"/>
        <end position="378"/>
    </location>
</feature>
<comment type="caution">
    <text evidence="2">The sequence shown here is derived from an EMBL/GenBank/DDBJ whole genome shotgun (WGS) entry which is preliminary data.</text>
</comment>
<feature type="compositionally biased region" description="Basic residues" evidence="1">
    <location>
        <begin position="477"/>
        <end position="491"/>
    </location>
</feature>
<feature type="non-terminal residue" evidence="2">
    <location>
        <position position="1"/>
    </location>
</feature>
<keyword evidence="3" id="KW-1185">Reference proteome</keyword>
<feature type="compositionally biased region" description="Acidic residues" evidence="1">
    <location>
        <begin position="130"/>
        <end position="145"/>
    </location>
</feature>
<feature type="compositionally biased region" description="Polar residues" evidence="1">
    <location>
        <begin position="497"/>
        <end position="519"/>
    </location>
</feature>
<feature type="compositionally biased region" description="Polar residues" evidence="1">
    <location>
        <begin position="553"/>
        <end position="599"/>
    </location>
</feature>
<feature type="compositionally biased region" description="Acidic residues" evidence="1">
    <location>
        <begin position="315"/>
        <end position="329"/>
    </location>
</feature>
<protein>
    <submittedName>
        <fullName evidence="2">Uncharacterized protein</fullName>
    </submittedName>
</protein>
<evidence type="ECO:0000313" key="3">
    <source>
        <dbReference type="Proteomes" id="UP001432322"/>
    </source>
</evidence>
<name>A0AAV5WE72_9BILA</name>
<feature type="compositionally biased region" description="Low complexity" evidence="1">
    <location>
        <begin position="239"/>
        <end position="261"/>
    </location>
</feature>